<dbReference type="EMBL" id="CP136894">
    <property type="protein sequence ID" value="WOL08527.1"/>
    <property type="molecule type" value="Genomic_DNA"/>
</dbReference>
<gene>
    <name evidence="2" type="ORF">Cni_G17280</name>
</gene>
<sequence>MCQLIMVEKATSSTRSEVLGHTYHLRMFCPLLITEKKRNTLRELTTSKNLSASNSISCRFCCPAATEMKGSQERGTILPRKSPFLRPLYLLRSSSIRATTRTTAAAMASAKRSILSSAPALLAAIVVFTTAAAVPSFEDTLYDVPQTLSGDDKKQAKIQRPKSRQAERCVGKCVTTCILGGAGSPGEGPFNVRSRPLVVFKDGFRSRQYWFCRDKPNIHPSRKLTSCEVMALSTREGIPPQWRTWIAQLLSTESALVIDGRIGTNFKHKCGVRQGNPLSSFIFNLAIDCLSRLIDQAVRWALVKGVWEQHVSNGTTHFLSANDLILFCKNDNRSLANVRLLLHCFKLTSSLRINLNKTSVIGLNGDWELTRSLAHQMGCQEGCFLLKYL</sequence>
<accession>A0AAQ3KIG7</accession>
<keyword evidence="3" id="KW-1185">Reference proteome</keyword>
<reference evidence="2 3" key="1">
    <citation type="submission" date="2023-10" db="EMBL/GenBank/DDBJ databases">
        <title>Chromosome-scale genome assembly provides insights into flower coloration mechanisms of Canna indica.</title>
        <authorList>
            <person name="Li C."/>
        </authorList>
    </citation>
    <scope>NUCLEOTIDE SEQUENCE [LARGE SCALE GENOMIC DNA]</scope>
    <source>
        <tissue evidence="2">Flower</tissue>
    </source>
</reference>
<dbReference type="SUPFAM" id="SSF56672">
    <property type="entry name" value="DNA/RNA polymerases"/>
    <property type="match status" value="1"/>
</dbReference>
<dbReference type="AlphaFoldDB" id="A0AAQ3KIG7"/>
<dbReference type="InterPro" id="IPR043502">
    <property type="entry name" value="DNA/RNA_pol_sf"/>
</dbReference>
<dbReference type="Pfam" id="PF00078">
    <property type="entry name" value="RVT_1"/>
    <property type="match status" value="1"/>
</dbReference>
<dbReference type="Proteomes" id="UP001327560">
    <property type="component" value="Chromosome 5"/>
</dbReference>
<evidence type="ECO:0000259" key="1">
    <source>
        <dbReference type="Pfam" id="PF00078"/>
    </source>
</evidence>
<evidence type="ECO:0000313" key="3">
    <source>
        <dbReference type="Proteomes" id="UP001327560"/>
    </source>
</evidence>
<name>A0AAQ3KIG7_9LILI</name>
<organism evidence="2 3">
    <name type="scientific">Canna indica</name>
    <name type="common">Indian-shot</name>
    <dbReference type="NCBI Taxonomy" id="4628"/>
    <lineage>
        <taxon>Eukaryota</taxon>
        <taxon>Viridiplantae</taxon>
        <taxon>Streptophyta</taxon>
        <taxon>Embryophyta</taxon>
        <taxon>Tracheophyta</taxon>
        <taxon>Spermatophyta</taxon>
        <taxon>Magnoliopsida</taxon>
        <taxon>Liliopsida</taxon>
        <taxon>Zingiberales</taxon>
        <taxon>Cannaceae</taxon>
        <taxon>Canna</taxon>
    </lineage>
</organism>
<feature type="domain" description="Reverse transcriptase" evidence="1">
    <location>
        <begin position="236"/>
        <end position="361"/>
    </location>
</feature>
<protein>
    <recommendedName>
        <fullName evidence="1">Reverse transcriptase domain-containing protein</fullName>
    </recommendedName>
</protein>
<proteinExistence type="predicted"/>
<dbReference type="InterPro" id="IPR000477">
    <property type="entry name" value="RT_dom"/>
</dbReference>
<dbReference type="PANTHER" id="PTHR36006:SF2">
    <property type="entry name" value="OS06G0704200 PROTEIN"/>
    <property type="match status" value="1"/>
</dbReference>
<evidence type="ECO:0000313" key="2">
    <source>
        <dbReference type="EMBL" id="WOL08527.1"/>
    </source>
</evidence>
<dbReference type="PANTHER" id="PTHR36006">
    <property type="entry name" value="BNAC02G25390D PROTEIN"/>
    <property type="match status" value="1"/>
</dbReference>